<dbReference type="NCBIfam" id="NF008352">
    <property type="entry name" value="PRK11139.1"/>
    <property type="match status" value="1"/>
</dbReference>
<dbReference type="FunFam" id="1.10.10.10:FF:000038">
    <property type="entry name" value="Glycine cleavage system transcriptional activator"/>
    <property type="match status" value="1"/>
</dbReference>
<dbReference type="GO" id="GO:0003700">
    <property type="term" value="F:DNA-binding transcription factor activity"/>
    <property type="evidence" value="ECO:0007669"/>
    <property type="project" value="InterPro"/>
</dbReference>
<dbReference type="CDD" id="cd08432">
    <property type="entry name" value="PBP2_GcdR_TrpI_HvrB_AmpR_like"/>
    <property type="match status" value="1"/>
</dbReference>
<dbReference type="EMBL" id="FTMD01000001">
    <property type="protein sequence ID" value="SIP86624.1"/>
    <property type="molecule type" value="Genomic_DNA"/>
</dbReference>
<dbReference type="InterPro" id="IPR036388">
    <property type="entry name" value="WH-like_DNA-bd_sf"/>
</dbReference>
<feature type="domain" description="HTH lysR-type" evidence="5">
    <location>
        <begin position="6"/>
        <end position="63"/>
    </location>
</feature>
<keyword evidence="7" id="KW-1185">Reference proteome</keyword>
<dbReference type="PANTHER" id="PTHR30537:SF26">
    <property type="entry name" value="GLYCINE CLEAVAGE SYSTEM TRANSCRIPTIONAL ACTIVATOR"/>
    <property type="match status" value="1"/>
</dbReference>
<evidence type="ECO:0000259" key="5">
    <source>
        <dbReference type="PROSITE" id="PS50931"/>
    </source>
</evidence>
<dbReference type="InterPro" id="IPR000847">
    <property type="entry name" value="LysR_HTH_N"/>
</dbReference>
<evidence type="ECO:0000313" key="6">
    <source>
        <dbReference type="EMBL" id="SIP86624.1"/>
    </source>
</evidence>
<dbReference type="GO" id="GO:0006351">
    <property type="term" value="P:DNA-templated transcription"/>
    <property type="evidence" value="ECO:0007669"/>
    <property type="project" value="TreeGrafter"/>
</dbReference>
<dbReference type="Gene3D" id="3.40.190.10">
    <property type="entry name" value="Periplasmic binding protein-like II"/>
    <property type="match status" value="2"/>
</dbReference>
<evidence type="ECO:0000256" key="3">
    <source>
        <dbReference type="ARBA" id="ARBA00023125"/>
    </source>
</evidence>
<evidence type="ECO:0000256" key="4">
    <source>
        <dbReference type="ARBA" id="ARBA00023163"/>
    </source>
</evidence>
<protein>
    <submittedName>
        <fullName evidence="6">LysR family transcriptional regulator, glycine cleavage system transcriptional activator</fullName>
    </submittedName>
</protein>
<dbReference type="SUPFAM" id="SSF46785">
    <property type="entry name" value="Winged helix' DNA-binding domain"/>
    <property type="match status" value="1"/>
</dbReference>
<comment type="similarity">
    <text evidence="1">Belongs to the LysR transcriptional regulatory family.</text>
</comment>
<dbReference type="RefSeq" id="WP_076600094.1">
    <property type="nucleotide sequence ID" value="NZ_FTMD01000001.1"/>
</dbReference>
<dbReference type="PANTHER" id="PTHR30537">
    <property type="entry name" value="HTH-TYPE TRANSCRIPTIONAL REGULATOR"/>
    <property type="match status" value="1"/>
</dbReference>
<evidence type="ECO:0000256" key="1">
    <source>
        <dbReference type="ARBA" id="ARBA00009437"/>
    </source>
</evidence>
<keyword evidence="2" id="KW-0805">Transcription regulation</keyword>
<dbReference type="AlphaFoldDB" id="A0A1N6N3H0"/>
<dbReference type="InterPro" id="IPR036390">
    <property type="entry name" value="WH_DNA-bd_sf"/>
</dbReference>
<dbReference type="GO" id="GO:0043565">
    <property type="term" value="F:sequence-specific DNA binding"/>
    <property type="evidence" value="ECO:0007669"/>
    <property type="project" value="TreeGrafter"/>
</dbReference>
<dbReference type="OrthoDB" id="8683153at2"/>
<organism evidence="6 7">
    <name type="scientific">Aromatoleum tolulyticum</name>
    <dbReference type="NCBI Taxonomy" id="34027"/>
    <lineage>
        <taxon>Bacteria</taxon>
        <taxon>Pseudomonadati</taxon>
        <taxon>Pseudomonadota</taxon>
        <taxon>Betaproteobacteria</taxon>
        <taxon>Rhodocyclales</taxon>
        <taxon>Rhodocyclaceae</taxon>
        <taxon>Aromatoleum</taxon>
    </lineage>
</organism>
<accession>A0A1N6N3H0</accession>
<gene>
    <name evidence="6" type="ORF">SAMN05421829_10144</name>
</gene>
<dbReference type="InterPro" id="IPR058163">
    <property type="entry name" value="LysR-type_TF_proteobact-type"/>
</dbReference>
<reference evidence="7" key="1">
    <citation type="submission" date="2017-01" db="EMBL/GenBank/DDBJ databases">
        <authorList>
            <person name="Varghese N."/>
            <person name="Submissions S."/>
        </authorList>
    </citation>
    <scope>NUCLEOTIDE SEQUENCE [LARGE SCALE GENOMIC DNA]</scope>
    <source>
        <strain evidence="7">ATCC 51758</strain>
    </source>
</reference>
<keyword evidence="4" id="KW-0804">Transcription</keyword>
<name>A0A1N6N3H0_9RHOO</name>
<dbReference type="PROSITE" id="PS50931">
    <property type="entry name" value="HTH_LYSR"/>
    <property type="match status" value="1"/>
</dbReference>
<dbReference type="SUPFAM" id="SSF53850">
    <property type="entry name" value="Periplasmic binding protein-like II"/>
    <property type="match status" value="1"/>
</dbReference>
<dbReference type="Gene3D" id="1.10.10.10">
    <property type="entry name" value="Winged helix-like DNA-binding domain superfamily/Winged helix DNA-binding domain"/>
    <property type="match status" value="1"/>
</dbReference>
<keyword evidence="3" id="KW-0238">DNA-binding</keyword>
<proteinExistence type="inferred from homology"/>
<dbReference type="PRINTS" id="PR00039">
    <property type="entry name" value="HTHLYSR"/>
</dbReference>
<dbReference type="Proteomes" id="UP000186819">
    <property type="component" value="Unassembled WGS sequence"/>
</dbReference>
<dbReference type="Pfam" id="PF03466">
    <property type="entry name" value="LysR_substrate"/>
    <property type="match status" value="1"/>
</dbReference>
<dbReference type="Pfam" id="PF00126">
    <property type="entry name" value="HTH_1"/>
    <property type="match status" value="1"/>
</dbReference>
<dbReference type="STRING" id="34027.SAMN05421829_10144"/>
<evidence type="ECO:0000313" key="7">
    <source>
        <dbReference type="Proteomes" id="UP000186819"/>
    </source>
</evidence>
<sequence>MSYRLPGLALLRTFEAAARHLSFKQAAAELCVTPAAVSQQIKALEDWLGVPLFRRMTRALALTEHGRAMLPKVREGFDCFAAAIESTRQAVAGPLTVIAPPSFASHWLVPHLAGFTGAHPEVALQLSSTADTVDRRGQAAIVAALAVDPRDAESKVAILYGTGSYPGHVVDRLFAPDYVPVCAPALLRGDKALRTPADLAHHVLIHDDTLRDAGHGIARSGWGLWLERAGVTGVDPHRGTRFANAALALSAVLAGQGVTLASRSLIESRVAEGSLAIPFDIPLPSPFAYYLVMHEAIARRPAVAAFRTWLTAEAAAQAD</sequence>
<dbReference type="InterPro" id="IPR005119">
    <property type="entry name" value="LysR_subst-bd"/>
</dbReference>
<evidence type="ECO:0000256" key="2">
    <source>
        <dbReference type="ARBA" id="ARBA00023015"/>
    </source>
</evidence>